<accession>A0A1H6KWX9</accession>
<dbReference type="Proteomes" id="UP000198988">
    <property type="component" value="Unassembled WGS sequence"/>
</dbReference>
<dbReference type="AlphaFoldDB" id="A0A1H6KWX9"/>
<name>A0A1H6KWX9_9GAMM</name>
<gene>
    <name evidence="1" type="ORF">BAZSYMA_ACONTIG06588_1</name>
</gene>
<sequence>MLCSVNKAPIPLNYQPLLLVKAALLSRLIQHMILVATQSPAQVMSMATA</sequence>
<proteinExistence type="predicted"/>
<evidence type="ECO:0000313" key="1">
    <source>
        <dbReference type="EMBL" id="SEH76511.1"/>
    </source>
</evidence>
<organism evidence="1 2">
    <name type="scientific">Bathymodiolus azoricus thioautotrophic gill symbiont</name>
    <dbReference type="NCBI Taxonomy" id="235205"/>
    <lineage>
        <taxon>Bacteria</taxon>
        <taxon>Pseudomonadati</taxon>
        <taxon>Pseudomonadota</taxon>
        <taxon>Gammaproteobacteria</taxon>
        <taxon>sulfur-oxidizing symbionts</taxon>
    </lineage>
</organism>
<protein>
    <submittedName>
        <fullName evidence="1">Uncharacterized protein</fullName>
    </submittedName>
</protein>
<evidence type="ECO:0000313" key="2">
    <source>
        <dbReference type="Proteomes" id="UP000198988"/>
    </source>
</evidence>
<reference evidence="2" key="1">
    <citation type="submission" date="2016-06" db="EMBL/GenBank/DDBJ databases">
        <authorList>
            <person name="Petersen J."/>
            <person name="Sayavedra L."/>
        </authorList>
    </citation>
    <scope>NUCLEOTIDE SEQUENCE [LARGE SCALE GENOMIC DNA]</scope>
    <source>
        <strain evidence="2">BazSymA</strain>
    </source>
</reference>
<dbReference type="EMBL" id="CDSC02000179">
    <property type="protein sequence ID" value="SEH76511.1"/>
    <property type="molecule type" value="Genomic_DNA"/>
</dbReference>